<dbReference type="InterPro" id="IPR053842">
    <property type="entry name" value="NikA-like"/>
</dbReference>
<dbReference type="EMBL" id="VSSQ01050640">
    <property type="protein sequence ID" value="MPN04721.1"/>
    <property type="molecule type" value="Genomic_DNA"/>
</dbReference>
<evidence type="ECO:0000313" key="1">
    <source>
        <dbReference type="EMBL" id="MPN04721.1"/>
    </source>
</evidence>
<organism evidence="1">
    <name type="scientific">bioreactor metagenome</name>
    <dbReference type="NCBI Taxonomy" id="1076179"/>
    <lineage>
        <taxon>unclassified sequences</taxon>
        <taxon>metagenomes</taxon>
        <taxon>ecological metagenomes</taxon>
    </lineage>
</organism>
<comment type="caution">
    <text evidence="1">The sequence shown here is derived from an EMBL/GenBank/DDBJ whole genome shotgun (WGS) entry which is preliminary data.</text>
</comment>
<proteinExistence type="predicted"/>
<name>A0A645ERT2_9ZZZZ</name>
<accession>A0A645ERT2</accession>
<dbReference type="AlphaFoldDB" id="A0A645ERT2"/>
<sequence length="101" mass="11484">MKKKPFAFRISESTYQTLKRKANRGRVTMTEFLERAITDKEIVLVDGIQELISEMKAIGRNLNQLTTLANMGKVDAVYLADTKAQLSDIYEKLSALCEVNR</sequence>
<gene>
    <name evidence="1" type="ORF">SDC9_151966</name>
</gene>
<protein>
    <submittedName>
        <fullName evidence="1">Uncharacterized protein</fullName>
    </submittedName>
</protein>
<reference evidence="1" key="1">
    <citation type="submission" date="2019-08" db="EMBL/GenBank/DDBJ databases">
        <authorList>
            <person name="Kucharzyk K."/>
            <person name="Murdoch R.W."/>
            <person name="Higgins S."/>
            <person name="Loffler F."/>
        </authorList>
    </citation>
    <scope>NUCLEOTIDE SEQUENCE</scope>
</reference>
<dbReference type="Pfam" id="PF21983">
    <property type="entry name" value="NikA-like"/>
    <property type="match status" value="1"/>
</dbReference>